<dbReference type="AlphaFoldDB" id="A0A1L8D7W7"/>
<dbReference type="EMBL" id="GFDF01011556">
    <property type="protein sequence ID" value="JAV02528.1"/>
    <property type="molecule type" value="Transcribed_RNA"/>
</dbReference>
<organism evidence="2">
    <name type="scientific">Nyssomyia neivai</name>
    <dbReference type="NCBI Taxonomy" id="330878"/>
    <lineage>
        <taxon>Eukaryota</taxon>
        <taxon>Metazoa</taxon>
        <taxon>Ecdysozoa</taxon>
        <taxon>Arthropoda</taxon>
        <taxon>Hexapoda</taxon>
        <taxon>Insecta</taxon>
        <taxon>Pterygota</taxon>
        <taxon>Neoptera</taxon>
        <taxon>Endopterygota</taxon>
        <taxon>Diptera</taxon>
        <taxon>Nematocera</taxon>
        <taxon>Psychodoidea</taxon>
        <taxon>Psychodidae</taxon>
        <taxon>Nyssomyia</taxon>
    </lineage>
</organism>
<feature type="region of interest" description="Disordered" evidence="1">
    <location>
        <begin position="268"/>
        <end position="297"/>
    </location>
</feature>
<name>A0A1L8D7W7_9DIPT</name>
<reference evidence="2" key="1">
    <citation type="submission" date="2016-12" db="EMBL/GenBank/DDBJ databases">
        <title>An insight into the sialome and mialome of the sand fly, Nyssomyia neivai.</title>
        <authorList>
            <person name="Sebastian V."/>
            <person name="Goulart T.M."/>
            <person name="Oliveira W."/>
            <person name="Calvo E."/>
            <person name="Oliveira L.F."/>
            <person name="Pinto M.C."/>
            <person name="Rosselino A.M."/>
            <person name="Ribeiro J.M."/>
        </authorList>
    </citation>
    <scope>NUCLEOTIDE SEQUENCE</scope>
</reference>
<evidence type="ECO:0000313" key="2">
    <source>
        <dbReference type="EMBL" id="JAV02528.1"/>
    </source>
</evidence>
<feature type="compositionally biased region" description="Basic and acidic residues" evidence="1">
    <location>
        <begin position="272"/>
        <end position="287"/>
    </location>
</feature>
<sequence>MKRSGSSVKEEKIKMLKTEALERVEQEEESNKLPRGYGESDAESEEDEVLFTGVKDGKLHVRGKTLEHRLAKFVMEDNISVSSTKKMLGILREYGHEDLPTSKTTLVKENIDFSSEVMTVIKGIEKTLKAKLDFVMDQASRLESSLMLPDEAVESANYRHWSVNDKVGNTHMFPISTKEHFEKIDLIFDTDSVLVRQVRDTILAFPTDWMRLLVADDVLCQFTISRSTDRPTIFSFKIFKYAQKLTNYHDVVHQFKIARDRYTKRVARKQKKLEEQQRSEDNAKQDMDDADEETESI</sequence>
<feature type="compositionally biased region" description="Acidic residues" evidence="1">
    <location>
        <begin position="288"/>
        <end position="297"/>
    </location>
</feature>
<feature type="region of interest" description="Disordered" evidence="1">
    <location>
        <begin position="19"/>
        <end position="46"/>
    </location>
</feature>
<protein>
    <submittedName>
        <fullName evidence="2">Uncharacterized protein</fullName>
    </submittedName>
</protein>
<evidence type="ECO:0000256" key="1">
    <source>
        <dbReference type="SAM" id="MobiDB-lite"/>
    </source>
</evidence>
<accession>A0A1L8D7W7</accession>
<feature type="compositionally biased region" description="Basic and acidic residues" evidence="1">
    <location>
        <begin position="19"/>
        <end position="32"/>
    </location>
</feature>
<proteinExistence type="predicted"/>